<dbReference type="EMBL" id="ABCK01000020">
    <property type="protein sequence ID" value="EDM26064.1"/>
    <property type="molecule type" value="Genomic_DNA"/>
</dbReference>
<dbReference type="InterPro" id="IPR038765">
    <property type="entry name" value="Papain-like_cys_pep_sf"/>
</dbReference>
<reference evidence="1 2" key="1">
    <citation type="journal article" date="2010" name="J. Bacteriol.">
        <title>Genome sequence of Lentisphaera araneosa HTCC2155T, the type species of the order Lentisphaerales in the phylum Lentisphaerae.</title>
        <authorList>
            <person name="Thrash J.C."/>
            <person name="Cho J.C."/>
            <person name="Vergin K.L."/>
            <person name="Morris R.M."/>
            <person name="Giovannoni S.J."/>
        </authorList>
    </citation>
    <scope>NUCLEOTIDE SEQUENCE [LARGE SCALE GENOMIC DNA]</scope>
    <source>
        <strain evidence="1 2">HTCC2155</strain>
    </source>
</reference>
<dbReference type="STRING" id="313628.LNTAR_04421"/>
<dbReference type="RefSeq" id="WP_007280110.1">
    <property type="nucleotide sequence ID" value="NZ_ABCK01000020.1"/>
</dbReference>
<dbReference type="SUPFAM" id="SSF54001">
    <property type="entry name" value="Cysteine proteinases"/>
    <property type="match status" value="1"/>
</dbReference>
<dbReference type="PROSITE" id="PS51257">
    <property type="entry name" value="PROKAR_LIPOPROTEIN"/>
    <property type="match status" value="1"/>
</dbReference>
<proteinExistence type="predicted"/>
<dbReference type="AlphaFoldDB" id="A6DQI3"/>
<comment type="caution">
    <text evidence="1">The sequence shown here is derived from an EMBL/GenBank/DDBJ whole genome shotgun (WGS) entry which is preliminary data.</text>
</comment>
<evidence type="ECO:0000313" key="2">
    <source>
        <dbReference type="Proteomes" id="UP000004947"/>
    </source>
</evidence>
<gene>
    <name evidence="1" type="ORF">LNTAR_04421</name>
</gene>
<evidence type="ECO:0000313" key="1">
    <source>
        <dbReference type="EMBL" id="EDM26064.1"/>
    </source>
</evidence>
<organism evidence="1 2">
    <name type="scientific">Lentisphaera araneosa HTCC2155</name>
    <dbReference type="NCBI Taxonomy" id="313628"/>
    <lineage>
        <taxon>Bacteria</taxon>
        <taxon>Pseudomonadati</taxon>
        <taxon>Lentisphaerota</taxon>
        <taxon>Lentisphaeria</taxon>
        <taxon>Lentisphaerales</taxon>
        <taxon>Lentisphaeraceae</taxon>
        <taxon>Lentisphaera</taxon>
    </lineage>
</organism>
<keyword evidence="2" id="KW-1185">Reference proteome</keyword>
<sequence length="434" mass="50019">MKYITTLTLLFLVFSCKEETAPDNLARLRMPPNQQISIVTEDQMTGETNKLTLKHTEGGVLVYGIEEDLGSDAIPSYTELVSNLIGGKSKKNKKSEHLTVPLKEGKATLLKWPKAEDYQSRLQYSWQNPDHPELKHLLKAEKLEPLIKDKNELESFMILNNWTRAQWQAGSPKIYPPWNANRILYMIRNKQTGGFCGQYTQVLAQSLTGLGYNTRYLWLKAHFSMEVYSNSLNKWIILDPFYQCIFKQDETYLNAYEVYKLLETDESKKEITVLNSLDQSTISGDQRNTILKAYENFVIDLKMNHLEENKGGTSYVIAYWKHSAMLAEERNLKFDFVSLPPLLTPWPQDLYARQNQSSFKITAINDKFISFELNTNTPFHRHFEACSDGINFKALTNNKLSTPIKVGTHSVYIRSSNSKNIKGPVAEFKYQYSK</sequence>
<dbReference type="Gene3D" id="3.10.620.30">
    <property type="match status" value="1"/>
</dbReference>
<protein>
    <recommendedName>
        <fullName evidence="3">Transglutaminase-like domain-containing protein</fullName>
    </recommendedName>
</protein>
<name>A6DQI3_9BACT</name>
<dbReference type="Proteomes" id="UP000004947">
    <property type="component" value="Unassembled WGS sequence"/>
</dbReference>
<dbReference type="eggNOG" id="COG1305">
    <property type="taxonomic scope" value="Bacteria"/>
</dbReference>
<accession>A6DQI3</accession>
<dbReference type="OrthoDB" id="5166556at2"/>
<evidence type="ECO:0008006" key="3">
    <source>
        <dbReference type="Google" id="ProtNLM"/>
    </source>
</evidence>